<evidence type="ECO:0000313" key="3">
    <source>
        <dbReference type="Proteomes" id="UP000494170"/>
    </source>
</evidence>
<accession>A0A6P2MRX0</accession>
<dbReference type="AlphaFoldDB" id="A0A6P2MRX0"/>
<dbReference type="Proteomes" id="UP000494170">
    <property type="component" value="Unassembled WGS sequence"/>
</dbReference>
<organism evidence="2 3">
    <name type="scientific">Burkholderia lata (strain ATCC 17760 / DSM 23089 / LMG 22485 / NCIMB 9086 / R18194 / 383)</name>
    <dbReference type="NCBI Taxonomy" id="482957"/>
    <lineage>
        <taxon>Bacteria</taxon>
        <taxon>Pseudomonadati</taxon>
        <taxon>Pseudomonadota</taxon>
        <taxon>Betaproteobacteria</taxon>
        <taxon>Burkholderiales</taxon>
        <taxon>Burkholderiaceae</taxon>
        <taxon>Burkholderia</taxon>
        <taxon>Burkholderia cepacia complex</taxon>
    </lineage>
</organism>
<sequence>MIGRLGGGGAIGATTIGLNTASGLLRIVAALRSFQRTALVSVVELIGILIWMTDYVAQGVRRRLV</sequence>
<evidence type="ECO:0000256" key="1">
    <source>
        <dbReference type="SAM" id="Phobius"/>
    </source>
</evidence>
<gene>
    <name evidence="2" type="ORF">BLA6863_04052</name>
</gene>
<protein>
    <submittedName>
        <fullName evidence="2">Uncharacterized protein</fullName>
    </submittedName>
</protein>
<evidence type="ECO:0000313" key="2">
    <source>
        <dbReference type="EMBL" id="VWB85261.1"/>
    </source>
</evidence>
<keyword evidence="1" id="KW-1133">Transmembrane helix</keyword>
<feature type="transmembrane region" description="Helical" evidence="1">
    <location>
        <begin position="38"/>
        <end position="57"/>
    </location>
</feature>
<dbReference type="EMBL" id="CABVPY010000025">
    <property type="protein sequence ID" value="VWB85261.1"/>
    <property type="molecule type" value="Genomic_DNA"/>
</dbReference>
<name>A0A6P2MRX0_BURL3</name>
<proteinExistence type="predicted"/>
<reference evidence="2 3" key="1">
    <citation type="submission" date="2019-09" db="EMBL/GenBank/DDBJ databases">
        <authorList>
            <person name="Depoorter E."/>
        </authorList>
    </citation>
    <scope>NUCLEOTIDE SEQUENCE [LARGE SCALE GENOMIC DNA]</scope>
    <source>
        <strain evidence="2">LMG 6863</strain>
    </source>
</reference>
<keyword evidence="1" id="KW-0812">Transmembrane</keyword>
<keyword evidence="1" id="KW-0472">Membrane</keyword>